<dbReference type="EMBL" id="JAAKZY010000146">
    <property type="protein sequence ID" value="NGO12571.1"/>
    <property type="molecule type" value="Genomic_DNA"/>
</dbReference>
<organism evidence="1 2">
    <name type="scientific">Streptomyces scabichelini</name>
    <dbReference type="NCBI Taxonomy" id="2711217"/>
    <lineage>
        <taxon>Bacteria</taxon>
        <taxon>Bacillati</taxon>
        <taxon>Actinomycetota</taxon>
        <taxon>Actinomycetes</taxon>
        <taxon>Kitasatosporales</taxon>
        <taxon>Streptomycetaceae</taxon>
        <taxon>Streptomyces</taxon>
    </lineage>
</organism>
<protein>
    <submittedName>
        <fullName evidence="1">Uncharacterized protein</fullName>
    </submittedName>
</protein>
<dbReference type="Proteomes" id="UP000472335">
    <property type="component" value="Unassembled WGS sequence"/>
</dbReference>
<sequence length="47" mass="5077">MPCTVDDGSQVADWVGTPREGLVLVDPARLADRLQDLAPSFHEPVTT</sequence>
<keyword evidence="2" id="KW-1185">Reference proteome</keyword>
<comment type="caution">
    <text evidence="1">The sequence shown here is derived from an EMBL/GenBank/DDBJ whole genome shotgun (WGS) entry which is preliminary data.</text>
</comment>
<accession>A0A6G4VF24</accession>
<reference evidence="1 2" key="1">
    <citation type="submission" date="2020-02" db="EMBL/GenBank/DDBJ databases">
        <title>Whole-genome analyses of novel actinobacteria.</title>
        <authorList>
            <person name="Sahin N."/>
            <person name="Gencbay T."/>
        </authorList>
    </citation>
    <scope>NUCLEOTIDE SEQUENCE [LARGE SCALE GENOMIC DNA]</scope>
    <source>
        <strain evidence="1 2">HC44</strain>
    </source>
</reference>
<evidence type="ECO:0000313" key="1">
    <source>
        <dbReference type="EMBL" id="NGO12571.1"/>
    </source>
</evidence>
<evidence type="ECO:0000313" key="2">
    <source>
        <dbReference type="Proteomes" id="UP000472335"/>
    </source>
</evidence>
<proteinExistence type="predicted"/>
<name>A0A6G4VF24_9ACTN</name>
<dbReference type="RefSeq" id="WP_165265134.1">
    <property type="nucleotide sequence ID" value="NZ_JAAKZY010000146.1"/>
</dbReference>
<gene>
    <name evidence="1" type="ORF">G5C60_34420</name>
</gene>
<dbReference type="AlphaFoldDB" id="A0A6G4VF24"/>